<dbReference type="Proteomes" id="UP001146351">
    <property type="component" value="Unassembled WGS sequence"/>
</dbReference>
<evidence type="ECO:0000313" key="5">
    <source>
        <dbReference type="Proteomes" id="UP001146351"/>
    </source>
</evidence>
<accession>A0A9W9HYL7</accession>
<evidence type="ECO:0000259" key="3">
    <source>
        <dbReference type="PROSITE" id="PS50157"/>
    </source>
</evidence>
<keyword evidence="1" id="KW-0862">Zinc</keyword>
<feature type="region of interest" description="Disordered" evidence="2">
    <location>
        <begin position="150"/>
        <end position="227"/>
    </location>
</feature>
<reference evidence="4" key="2">
    <citation type="journal article" date="2023" name="IMA Fungus">
        <title>Comparative genomic study of the Penicillium genus elucidates a diverse pangenome and 15 lateral gene transfer events.</title>
        <authorList>
            <person name="Petersen C."/>
            <person name="Sorensen T."/>
            <person name="Nielsen M.R."/>
            <person name="Sondergaard T.E."/>
            <person name="Sorensen J.L."/>
            <person name="Fitzpatrick D.A."/>
            <person name="Frisvad J.C."/>
            <person name="Nielsen K.L."/>
        </authorList>
    </citation>
    <scope>NUCLEOTIDE SEQUENCE</scope>
    <source>
        <strain evidence="4">IBT 21917</strain>
    </source>
</reference>
<feature type="compositionally biased region" description="Polar residues" evidence="2">
    <location>
        <begin position="35"/>
        <end position="72"/>
    </location>
</feature>
<dbReference type="OrthoDB" id="5399138at2759"/>
<evidence type="ECO:0000313" key="4">
    <source>
        <dbReference type="EMBL" id="KAJ5161414.1"/>
    </source>
</evidence>
<dbReference type="PROSITE" id="PS50157">
    <property type="entry name" value="ZINC_FINGER_C2H2_2"/>
    <property type="match status" value="1"/>
</dbReference>
<feature type="region of interest" description="Disordered" evidence="2">
    <location>
        <begin position="531"/>
        <end position="551"/>
    </location>
</feature>
<dbReference type="AlphaFoldDB" id="A0A9W9HYL7"/>
<evidence type="ECO:0000256" key="2">
    <source>
        <dbReference type="SAM" id="MobiDB-lite"/>
    </source>
</evidence>
<feature type="compositionally biased region" description="Low complexity" evidence="2">
    <location>
        <begin position="172"/>
        <end position="201"/>
    </location>
</feature>
<feature type="region of interest" description="Disordered" evidence="2">
    <location>
        <begin position="30"/>
        <end position="102"/>
    </location>
</feature>
<dbReference type="InterPro" id="IPR013087">
    <property type="entry name" value="Znf_C2H2_type"/>
</dbReference>
<evidence type="ECO:0000256" key="1">
    <source>
        <dbReference type="PROSITE-ProRule" id="PRU00042"/>
    </source>
</evidence>
<dbReference type="PROSITE" id="PS00028">
    <property type="entry name" value="ZINC_FINGER_C2H2_1"/>
    <property type="match status" value="1"/>
</dbReference>
<feature type="compositionally biased region" description="Basic residues" evidence="2">
    <location>
        <begin position="211"/>
        <end position="222"/>
    </location>
</feature>
<feature type="domain" description="C2H2-type" evidence="3">
    <location>
        <begin position="300"/>
        <end position="329"/>
    </location>
</feature>
<dbReference type="Gene3D" id="3.30.160.60">
    <property type="entry name" value="Classic Zinc Finger"/>
    <property type="match status" value="1"/>
</dbReference>
<comment type="caution">
    <text evidence="4">The sequence shown here is derived from an EMBL/GenBank/DDBJ whole genome shotgun (WGS) entry which is preliminary data.</text>
</comment>
<feature type="compositionally biased region" description="Polar residues" evidence="2">
    <location>
        <begin position="81"/>
        <end position="92"/>
    </location>
</feature>
<proteinExistence type="predicted"/>
<keyword evidence="1" id="KW-0863">Zinc-finger</keyword>
<dbReference type="EMBL" id="JAPQKO010000005">
    <property type="protein sequence ID" value="KAJ5161414.1"/>
    <property type="molecule type" value="Genomic_DNA"/>
</dbReference>
<protein>
    <recommendedName>
        <fullName evidence="3">C2H2-type domain-containing protein</fullName>
    </recommendedName>
</protein>
<organism evidence="4 5">
    <name type="scientific">Penicillium capsulatum</name>
    <dbReference type="NCBI Taxonomy" id="69766"/>
    <lineage>
        <taxon>Eukaryota</taxon>
        <taxon>Fungi</taxon>
        <taxon>Dikarya</taxon>
        <taxon>Ascomycota</taxon>
        <taxon>Pezizomycotina</taxon>
        <taxon>Eurotiomycetes</taxon>
        <taxon>Eurotiomycetidae</taxon>
        <taxon>Eurotiales</taxon>
        <taxon>Aspergillaceae</taxon>
        <taxon>Penicillium</taxon>
    </lineage>
</organism>
<feature type="compositionally biased region" description="Polar residues" evidence="2">
    <location>
        <begin position="542"/>
        <end position="551"/>
    </location>
</feature>
<dbReference type="GO" id="GO:0008270">
    <property type="term" value="F:zinc ion binding"/>
    <property type="evidence" value="ECO:0007669"/>
    <property type="project" value="UniProtKB-KW"/>
</dbReference>
<name>A0A9W9HYL7_9EURO</name>
<gene>
    <name evidence="4" type="ORF">N7492_006806</name>
</gene>
<dbReference type="SMART" id="SM00355">
    <property type="entry name" value="ZnF_C2H2"/>
    <property type="match status" value="3"/>
</dbReference>
<keyword evidence="5" id="KW-1185">Reference proteome</keyword>
<feature type="compositionally biased region" description="Basic residues" evidence="2">
    <location>
        <begin position="160"/>
        <end position="170"/>
    </location>
</feature>
<sequence>MDASLGDGSYFLPDSSLLGAHDVFSPYPELLATPESKNPSVESMGNPLHPQSQYLSQDNNSTEGIHSTQNTEADSDFRAKSNLSMPVASHNTRAGLPRRRSRYFIRRSMPTSKPVFIPNQADEALDPMQRWQESPPEDEPASMSAIMNAINTSDKEGIKPRTRNSFRRYRGSNSRASSNSGTSISSHQSAASTRSTASAATPDPLVAQTKSHSRVNKGKRRRPADNNDQSRVFCCTFCCDKFKNRYDWVRHEKSLHLNLEEWSCAPHGGSPLSPLTNRRHCAYCHCLEPSAQHLEDHNFYPCSTGDRTFRRKDHLVQHLRLVHHLDAMPLIDDWKTTASVVTSRCGFCDQRLASWDDRIEHLAVHYRAGMKMNDWRGDHEFEPSIAARVTNAVPPYLLGSESVSLVPFSATDLTTKDHFAQISSRAHWANKGTGQQTPHQAERNAEELGLTTSFEQLQTHDTPLKTFMEVITLHLSRYARQQMSEGVIPTDEMFQREARQVMYGSEDSWEQTFADHPEWISTFRQKHCRTDDPTLAGLADSPDSSKAIQPE</sequence>
<reference evidence="4" key="1">
    <citation type="submission" date="2022-11" db="EMBL/GenBank/DDBJ databases">
        <authorList>
            <person name="Petersen C."/>
        </authorList>
    </citation>
    <scope>NUCLEOTIDE SEQUENCE</scope>
    <source>
        <strain evidence="4">IBT 21917</strain>
    </source>
</reference>
<keyword evidence="1" id="KW-0479">Metal-binding</keyword>